<accession>E8NBT1</accession>
<reference key="2">
    <citation type="submission" date="2011-02" db="EMBL/GenBank/DDBJ databases">
        <title>Genome sequence of Microbacterium testaceum StLB037.</title>
        <authorList>
            <person name="Morohoshi T."/>
            <person name="Wang W.Z."/>
            <person name="Someya N."/>
            <person name="Ikeda T."/>
        </authorList>
    </citation>
    <scope>NUCLEOTIDE SEQUENCE</scope>
    <source>
        <strain>StLB037</strain>
    </source>
</reference>
<dbReference type="STRING" id="979556.MTES_1800"/>
<name>E8NBT1_MICTS</name>
<evidence type="ECO:0000313" key="2">
    <source>
        <dbReference type="EMBL" id="BAJ74764.1"/>
    </source>
</evidence>
<dbReference type="HOGENOM" id="CLU_2667061_0_0_11"/>
<proteinExistence type="predicted"/>
<dbReference type="Proteomes" id="UP000008975">
    <property type="component" value="Chromosome"/>
</dbReference>
<gene>
    <name evidence="2" type="ordered locus">MTES_1800</name>
</gene>
<evidence type="ECO:0000313" key="3">
    <source>
        <dbReference type="Proteomes" id="UP000008975"/>
    </source>
</evidence>
<dbReference type="EMBL" id="AP012052">
    <property type="protein sequence ID" value="BAJ74764.1"/>
    <property type="molecule type" value="Genomic_DNA"/>
</dbReference>
<reference evidence="2 3" key="1">
    <citation type="journal article" date="2011" name="J. Bacteriol.">
        <title>Genome sequence of Microbacterium testaceum StLB037, an N-acylhomoserine lactone-degrading bacterium isolated from potato leaves.</title>
        <authorList>
            <person name="Morohoshi T."/>
            <person name="Wang W.-Z."/>
            <person name="Someya N."/>
            <person name="Ikeda T."/>
        </authorList>
    </citation>
    <scope>NUCLEOTIDE SEQUENCE [LARGE SCALE GENOMIC DNA]</scope>
    <source>
        <strain evidence="2 3">StLB037</strain>
    </source>
</reference>
<feature type="region of interest" description="Disordered" evidence="1">
    <location>
        <begin position="1"/>
        <end position="75"/>
    </location>
</feature>
<dbReference type="AlphaFoldDB" id="E8NBT1"/>
<dbReference type="KEGG" id="mts:MTES_1800"/>
<evidence type="ECO:0000256" key="1">
    <source>
        <dbReference type="SAM" id="MobiDB-lite"/>
    </source>
</evidence>
<sequence>MPPRHPNPMVPSDSGDLPARAGRTTLVNVPRDTDRASRAPAALTPPRDDSRSGPPPRNRTHTPAASESVASVRFW</sequence>
<organism evidence="2 3">
    <name type="scientific">Microbacterium testaceum (strain StLB037)</name>
    <dbReference type="NCBI Taxonomy" id="979556"/>
    <lineage>
        <taxon>Bacteria</taxon>
        <taxon>Bacillati</taxon>
        <taxon>Actinomycetota</taxon>
        <taxon>Actinomycetes</taxon>
        <taxon>Micrococcales</taxon>
        <taxon>Microbacteriaceae</taxon>
        <taxon>Microbacterium</taxon>
    </lineage>
</organism>
<protein>
    <submittedName>
        <fullName evidence="2">Uncharacterized protein</fullName>
    </submittedName>
</protein>